<dbReference type="AlphaFoldDB" id="A0A381Z3K7"/>
<proteinExistence type="predicted"/>
<reference evidence="1" key="1">
    <citation type="submission" date="2018-05" db="EMBL/GenBank/DDBJ databases">
        <authorList>
            <person name="Lanie J.A."/>
            <person name="Ng W.-L."/>
            <person name="Kazmierczak K.M."/>
            <person name="Andrzejewski T.M."/>
            <person name="Davidsen T.M."/>
            <person name="Wayne K.J."/>
            <person name="Tettelin H."/>
            <person name="Glass J.I."/>
            <person name="Rusch D."/>
            <person name="Podicherti R."/>
            <person name="Tsui H.-C.T."/>
            <person name="Winkler M.E."/>
        </authorList>
    </citation>
    <scope>NUCLEOTIDE SEQUENCE</scope>
</reference>
<name>A0A381Z3K7_9ZZZZ</name>
<evidence type="ECO:0000313" key="1">
    <source>
        <dbReference type="EMBL" id="SVA83337.1"/>
    </source>
</evidence>
<evidence type="ECO:0008006" key="2">
    <source>
        <dbReference type="Google" id="ProtNLM"/>
    </source>
</evidence>
<organism evidence="1">
    <name type="scientific">marine metagenome</name>
    <dbReference type="NCBI Taxonomy" id="408172"/>
    <lineage>
        <taxon>unclassified sequences</taxon>
        <taxon>metagenomes</taxon>
        <taxon>ecological metagenomes</taxon>
    </lineage>
</organism>
<accession>A0A381Z3K7</accession>
<sequence>MEETVTGVLTVENDVVFLKGLDGQNHLKSQHIWEGYVTHWKDHTVHAQRLPQKDYENGKYMYLLSPVKEKERVPFLELYYNERLVKYTTSTLGHNAINIGGNIFNFSHLMNENEILTPAEYFYRPALGEFAPSPTTGRFSLNENGRNYYDKFGRNFMRTIHVLRIEGIDEASLSHIFHEELRVIHNTEPHPKNPEKYKDFNFLNRNCTTILRDGLIKYGFKKIKGIFPRDFFVSTATICLGRKGLKSTLFTMPQLLVKEAPPSVPTPFMNPCNYYQFRKLRYQNQ</sequence>
<gene>
    <name evidence="1" type="ORF">METZ01_LOCUS136191</name>
</gene>
<dbReference type="EMBL" id="UINC01019664">
    <property type="protein sequence ID" value="SVA83337.1"/>
    <property type="molecule type" value="Genomic_DNA"/>
</dbReference>
<protein>
    <recommendedName>
        <fullName evidence="2">DUF4105 domain-containing protein</fullName>
    </recommendedName>
</protein>